<evidence type="ECO:0000256" key="3">
    <source>
        <dbReference type="ARBA" id="ARBA00023002"/>
    </source>
</evidence>
<keyword evidence="3" id="KW-0560">Oxidoreductase</keyword>
<dbReference type="InterPro" id="IPR020904">
    <property type="entry name" value="Sc_DH/Rdtase_CS"/>
</dbReference>
<evidence type="ECO:0000313" key="5">
    <source>
        <dbReference type="EMBL" id="CZS97324.1"/>
    </source>
</evidence>
<dbReference type="GO" id="GO:0016491">
    <property type="term" value="F:oxidoreductase activity"/>
    <property type="evidence" value="ECO:0007669"/>
    <property type="project" value="UniProtKB-KW"/>
</dbReference>
<dbReference type="PRINTS" id="PR00080">
    <property type="entry name" value="SDRFAMILY"/>
</dbReference>
<evidence type="ECO:0000256" key="2">
    <source>
        <dbReference type="ARBA" id="ARBA00022857"/>
    </source>
</evidence>
<protein>
    <recommendedName>
        <fullName evidence="7">Peroxisomal short-chain alcohol dehydrogenase</fullName>
    </recommendedName>
</protein>
<dbReference type="InterPro" id="IPR036291">
    <property type="entry name" value="NAD(P)-bd_dom_sf"/>
</dbReference>
<gene>
    <name evidence="5" type="ORF">RAG0_06466</name>
</gene>
<dbReference type="EMBL" id="FJUX01000031">
    <property type="protein sequence ID" value="CZS97324.1"/>
    <property type="molecule type" value="Genomic_DNA"/>
</dbReference>
<proteinExistence type="inferred from homology"/>
<dbReference type="PANTHER" id="PTHR42901:SF1">
    <property type="entry name" value="ALCOHOL DEHYDROGENASE"/>
    <property type="match status" value="1"/>
</dbReference>
<dbReference type="Pfam" id="PF00106">
    <property type="entry name" value="adh_short"/>
    <property type="match status" value="1"/>
</dbReference>
<dbReference type="Proteomes" id="UP000178912">
    <property type="component" value="Unassembled WGS sequence"/>
</dbReference>
<sequence length="283" mass="30570">MAIKEHFNPYPRLDPTLLSAEFSGKTILITGGGYGIGAGIAKSFAQANVSNIILVGRTEAKLRSTAASLSNFKNTKVSYRKVDIASKFDVEALFNSLDVSPDVLVNNAGLLAEPVNFVDANLDDFWDVFKTNVYGTALVTQTYLRHRKALKNGEAAVPAVVLTINSLVAYSIRVPTLASYAASKAALARLSEILGSDIPETVARFISIHPGVVATDMNVKSGFGASILKTDMNLTGDFVAWTASEEASFLAGRFVSVNWDVDETVQRKPEILEKDLFRADLTM</sequence>
<dbReference type="AlphaFoldDB" id="A0A1E1KKH6"/>
<keyword evidence="2" id="KW-0521">NADP</keyword>
<dbReference type="PANTHER" id="PTHR42901">
    <property type="entry name" value="ALCOHOL DEHYDROGENASE"/>
    <property type="match status" value="1"/>
</dbReference>
<accession>A0A1E1KKH6</accession>
<dbReference type="InterPro" id="IPR002347">
    <property type="entry name" value="SDR_fam"/>
</dbReference>
<evidence type="ECO:0000256" key="1">
    <source>
        <dbReference type="ARBA" id="ARBA00006484"/>
    </source>
</evidence>
<evidence type="ECO:0000256" key="4">
    <source>
        <dbReference type="RuleBase" id="RU000363"/>
    </source>
</evidence>
<organism evidence="5 6">
    <name type="scientific">Rhynchosporium agropyri</name>
    <dbReference type="NCBI Taxonomy" id="914238"/>
    <lineage>
        <taxon>Eukaryota</taxon>
        <taxon>Fungi</taxon>
        <taxon>Dikarya</taxon>
        <taxon>Ascomycota</taxon>
        <taxon>Pezizomycotina</taxon>
        <taxon>Leotiomycetes</taxon>
        <taxon>Helotiales</taxon>
        <taxon>Ploettnerulaceae</taxon>
        <taxon>Rhynchosporium</taxon>
    </lineage>
</organism>
<evidence type="ECO:0008006" key="7">
    <source>
        <dbReference type="Google" id="ProtNLM"/>
    </source>
</evidence>
<keyword evidence="6" id="KW-1185">Reference proteome</keyword>
<dbReference type="PROSITE" id="PS00061">
    <property type="entry name" value="ADH_SHORT"/>
    <property type="match status" value="1"/>
</dbReference>
<evidence type="ECO:0000313" key="6">
    <source>
        <dbReference type="Proteomes" id="UP000178912"/>
    </source>
</evidence>
<comment type="similarity">
    <text evidence="1 4">Belongs to the short-chain dehydrogenases/reductases (SDR) family.</text>
</comment>
<dbReference type="CDD" id="cd05233">
    <property type="entry name" value="SDR_c"/>
    <property type="match status" value="1"/>
</dbReference>
<dbReference type="OrthoDB" id="1933717at2759"/>
<dbReference type="SUPFAM" id="SSF51735">
    <property type="entry name" value="NAD(P)-binding Rossmann-fold domains"/>
    <property type="match status" value="1"/>
</dbReference>
<dbReference type="Gene3D" id="3.40.50.720">
    <property type="entry name" value="NAD(P)-binding Rossmann-like Domain"/>
    <property type="match status" value="1"/>
</dbReference>
<dbReference type="PRINTS" id="PR00081">
    <property type="entry name" value="GDHRDH"/>
</dbReference>
<name>A0A1E1KKH6_9HELO</name>
<reference evidence="6" key="1">
    <citation type="submission" date="2016-03" db="EMBL/GenBank/DDBJ databases">
        <authorList>
            <person name="Guldener U."/>
        </authorList>
    </citation>
    <scope>NUCLEOTIDE SEQUENCE [LARGE SCALE GENOMIC DNA]</scope>
    <source>
        <strain evidence="6">04CH-RAC-A.6.1</strain>
    </source>
</reference>